<dbReference type="InterPro" id="IPR032675">
    <property type="entry name" value="LRR_dom_sf"/>
</dbReference>
<keyword evidence="2" id="KW-1185">Reference proteome</keyword>
<name>A0AAV6XD79_9LAMI</name>
<proteinExistence type="predicted"/>
<dbReference type="SUPFAM" id="SSF52058">
    <property type="entry name" value="L domain-like"/>
    <property type="match status" value="1"/>
</dbReference>
<protein>
    <submittedName>
        <fullName evidence="1">Uncharacterized protein</fullName>
    </submittedName>
</protein>
<reference evidence="1" key="1">
    <citation type="submission" date="2019-10" db="EMBL/GenBank/DDBJ databases">
        <authorList>
            <person name="Zhang R."/>
            <person name="Pan Y."/>
            <person name="Wang J."/>
            <person name="Ma R."/>
            <person name="Yu S."/>
        </authorList>
    </citation>
    <scope>NUCLEOTIDE SEQUENCE</scope>
    <source>
        <strain evidence="1">LA-IB0</strain>
        <tissue evidence="1">Leaf</tissue>
    </source>
</reference>
<dbReference type="EMBL" id="WHWC01000007">
    <property type="protein sequence ID" value="KAG8379250.1"/>
    <property type="molecule type" value="Genomic_DNA"/>
</dbReference>
<dbReference type="Gene3D" id="3.80.10.10">
    <property type="entry name" value="Ribonuclease Inhibitor"/>
    <property type="match status" value="1"/>
</dbReference>
<organism evidence="1 2">
    <name type="scientific">Buddleja alternifolia</name>
    <dbReference type="NCBI Taxonomy" id="168488"/>
    <lineage>
        <taxon>Eukaryota</taxon>
        <taxon>Viridiplantae</taxon>
        <taxon>Streptophyta</taxon>
        <taxon>Embryophyta</taxon>
        <taxon>Tracheophyta</taxon>
        <taxon>Spermatophyta</taxon>
        <taxon>Magnoliopsida</taxon>
        <taxon>eudicotyledons</taxon>
        <taxon>Gunneridae</taxon>
        <taxon>Pentapetalae</taxon>
        <taxon>asterids</taxon>
        <taxon>lamiids</taxon>
        <taxon>Lamiales</taxon>
        <taxon>Scrophulariaceae</taxon>
        <taxon>Buddlejeae</taxon>
        <taxon>Buddleja</taxon>
    </lineage>
</organism>
<dbReference type="AlphaFoldDB" id="A0AAV6XD79"/>
<sequence>MGSDLPDPCGRFLPNLLTLLDVSARSCTKEVFKGIPNLKKLGIRIELSLDVVEPLCCFDHLVHLNELESLKCVVVNPNTRSPVVSPPAPISIFPSGLKKLNLSGFGYPWEYINTIAKLGNLQVRDYAFRGSKWEANEGDFSGLKYLLIEDTDLEYWGGGFDCFSSLERLIIRNCYKLKELPQATATNLKIIELVDCNPLFVAFVKQIEKNGRCHRYEPLEVSVHFSADDEKSKA</sequence>
<evidence type="ECO:0000313" key="2">
    <source>
        <dbReference type="Proteomes" id="UP000826271"/>
    </source>
</evidence>
<gene>
    <name evidence="1" type="ORF">BUALT_Bualt07G0069100</name>
</gene>
<comment type="caution">
    <text evidence="1">The sequence shown here is derived from an EMBL/GenBank/DDBJ whole genome shotgun (WGS) entry which is preliminary data.</text>
</comment>
<dbReference type="Proteomes" id="UP000826271">
    <property type="component" value="Unassembled WGS sequence"/>
</dbReference>
<dbReference type="PANTHER" id="PTHR15140">
    <property type="entry name" value="TUBULIN-SPECIFIC CHAPERONE E"/>
    <property type="match status" value="1"/>
</dbReference>
<accession>A0AAV6XD79</accession>
<dbReference type="PANTHER" id="PTHR15140:SF33">
    <property type="entry name" value="LATE BLIGHT RESISTANCE PROTEIN HOMOLOG R1A-3 ISOFORM X1"/>
    <property type="match status" value="1"/>
</dbReference>
<evidence type="ECO:0000313" key="1">
    <source>
        <dbReference type="EMBL" id="KAG8379250.1"/>
    </source>
</evidence>